<dbReference type="PANTHER" id="PTHR43646:SF2">
    <property type="entry name" value="GLYCOSYLTRANSFERASE 2-LIKE DOMAIN-CONTAINING PROTEIN"/>
    <property type="match status" value="1"/>
</dbReference>
<proteinExistence type="predicted"/>
<gene>
    <name evidence="7" type="ORF">METZ01_LOCUS141969</name>
</gene>
<protein>
    <recommendedName>
        <fullName evidence="6">Glycosyltransferase 2-like domain-containing protein</fullName>
    </recommendedName>
</protein>
<dbReference type="InterPro" id="IPR001173">
    <property type="entry name" value="Glyco_trans_2-like"/>
</dbReference>
<dbReference type="Gene3D" id="3.90.550.10">
    <property type="entry name" value="Spore Coat Polysaccharide Biosynthesis Protein SpsA, Chain A"/>
    <property type="match status" value="1"/>
</dbReference>
<reference evidence="7" key="1">
    <citation type="submission" date="2018-05" db="EMBL/GenBank/DDBJ databases">
        <authorList>
            <person name="Lanie J.A."/>
            <person name="Ng W.-L."/>
            <person name="Kazmierczak K.M."/>
            <person name="Andrzejewski T.M."/>
            <person name="Davidsen T.M."/>
            <person name="Wayne K.J."/>
            <person name="Tettelin H."/>
            <person name="Glass J.I."/>
            <person name="Rusch D."/>
            <person name="Podicherti R."/>
            <person name="Tsui H.-C.T."/>
            <person name="Winkler M.E."/>
        </authorList>
    </citation>
    <scope>NUCLEOTIDE SEQUENCE</scope>
</reference>
<feature type="non-terminal residue" evidence="7">
    <location>
        <position position="431"/>
    </location>
</feature>
<dbReference type="PANTHER" id="PTHR43646">
    <property type="entry name" value="GLYCOSYLTRANSFERASE"/>
    <property type="match status" value="1"/>
</dbReference>
<dbReference type="EMBL" id="UINC01021482">
    <property type="protein sequence ID" value="SVA89115.1"/>
    <property type="molecule type" value="Genomic_DNA"/>
</dbReference>
<comment type="subcellular location">
    <subcellularLocation>
        <location evidence="1">Cell membrane</location>
    </subcellularLocation>
</comment>
<feature type="domain" description="Glycosyltransferase 2-like" evidence="6">
    <location>
        <begin position="133"/>
        <end position="253"/>
    </location>
</feature>
<dbReference type="AlphaFoldDB" id="A0A381ZIL0"/>
<keyword evidence="5" id="KW-0472">Membrane</keyword>
<evidence type="ECO:0000259" key="6">
    <source>
        <dbReference type="Pfam" id="PF13632"/>
    </source>
</evidence>
<dbReference type="Pfam" id="PF13632">
    <property type="entry name" value="Glyco_trans_2_3"/>
    <property type="match status" value="1"/>
</dbReference>
<dbReference type="GO" id="GO:0016757">
    <property type="term" value="F:glycosyltransferase activity"/>
    <property type="evidence" value="ECO:0007669"/>
    <property type="project" value="UniProtKB-KW"/>
</dbReference>
<evidence type="ECO:0000313" key="7">
    <source>
        <dbReference type="EMBL" id="SVA89115.1"/>
    </source>
</evidence>
<keyword evidence="2" id="KW-1003">Cell membrane</keyword>
<evidence type="ECO:0000256" key="3">
    <source>
        <dbReference type="ARBA" id="ARBA00022676"/>
    </source>
</evidence>
<sequence length="431" mass="48491">MHPKVGPPPGPQGTKVVSRGSAVATVHIAIPVQDELEYLPACLDALRRQEGVRFVTWLCVNQPEAWQHEPDRRLVCEANQACLHLLAAVTDLDLRIIDRSSPGRGWPPKRSGVGHARKELMDAICAEAAPRDIIVSLDADTLTPPGYLRSLIVSFNRHPAACAIAARYYHPLTDDGAVTRAMLGYEIYMRFYALNLWRIGSPYSFTALGSAIALPVSVYRRVGGLTPRTSGEDFYFLQKLTKHGRVLHWTAAPVAPATRKSWRVPVGTGQAIVAACEGEYSDRYPLYAPELFDRISRTTAAFPELFAGPVETPLDEFLRDKISTDAPWQPLRDNHTTLDRFVRACHERLDGLRILQYLKAEYREAPTDDRATLIDWLDRYGCQFPGTETEASRVRALLNERVLADLSISELDAIRRVLFQMEDRYRREDDL</sequence>
<dbReference type="InterPro" id="IPR029044">
    <property type="entry name" value="Nucleotide-diphossugar_trans"/>
</dbReference>
<dbReference type="SUPFAM" id="SSF53448">
    <property type="entry name" value="Nucleotide-diphospho-sugar transferases"/>
    <property type="match status" value="1"/>
</dbReference>
<evidence type="ECO:0000256" key="1">
    <source>
        <dbReference type="ARBA" id="ARBA00004236"/>
    </source>
</evidence>
<evidence type="ECO:0000256" key="4">
    <source>
        <dbReference type="ARBA" id="ARBA00022679"/>
    </source>
</evidence>
<dbReference type="GO" id="GO:0005886">
    <property type="term" value="C:plasma membrane"/>
    <property type="evidence" value="ECO:0007669"/>
    <property type="project" value="UniProtKB-SubCell"/>
</dbReference>
<accession>A0A381ZIL0</accession>
<keyword evidence="4" id="KW-0808">Transferase</keyword>
<keyword evidence="3" id="KW-0328">Glycosyltransferase</keyword>
<organism evidence="7">
    <name type="scientific">marine metagenome</name>
    <dbReference type="NCBI Taxonomy" id="408172"/>
    <lineage>
        <taxon>unclassified sequences</taxon>
        <taxon>metagenomes</taxon>
        <taxon>ecological metagenomes</taxon>
    </lineage>
</organism>
<evidence type="ECO:0000256" key="2">
    <source>
        <dbReference type="ARBA" id="ARBA00022475"/>
    </source>
</evidence>
<name>A0A381ZIL0_9ZZZZ</name>
<evidence type="ECO:0000256" key="5">
    <source>
        <dbReference type="ARBA" id="ARBA00023136"/>
    </source>
</evidence>